<dbReference type="EMBL" id="BRPK01000010">
    <property type="protein sequence ID" value="GLB41599.1"/>
    <property type="molecule type" value="Genomic_DNA"/>
</dbReference>
<dbReference type="AlphaFoldDB" id="A0A9P3PU46"/>
<accession>A0A9P3PU46</accession>
<comment type="caution">
    <text evidence="1">The sequence shown here is derived from an EMBL/GenBank/DDBJ whole genome shotgun (WGS) entry which is preliminary data.</text>
</comment>
<protein>
    <submittedName>
        <fullName evidence="1">Uncharacterized protein</fullName>
    </submittedName>
</protein>
<name>A0A9P3PU46_LYOSH</name>
<keyword evidence="2" id="KW-1185">Reference proteome</keyword>
<gene>
    <name evidence="1" type="ORF">LshimejAT787_1001990</name>
</gene>
<dbReference type="Proteomes" id="UP001063166">
    <property type="component" value="Unassembled WGS sequence"/>
</dbReference>
<sequence length="188" mass="20421">MNLFSVYADDVSAYSFACRLLSAANSRAVISPSALSSDNVETQQLPLCTSPARTTLPSAKSNTIRPSAIPPPLQSTSLFTFVPGSSSCSERAATYITRDRRYRCAGCRASDALNSSILSECPSTQATFMRMKFINQHILTDPLTTTGLADLPRATTKFAFYSRLQAISRKEMKSPAMTLTIGRKTTTN</sequence>
<evidence type="ECO:0000313" key="1">
    <source>
        <dbReference type="EMBL" id="GLB41599.1"/>
    </source>
</evidence>
<reference evidence="1" key="1">
    <citation type="submission" date="2022-07" db="EMBL/GenBank/DDBJ databases">
        <title>The genome of Lyophyllum shimeji provides insight into the initial evolution of ectomycorrhizal fungal genome.</title>
        <authorList>
            <person name="Kobayashi Y."/>
            <person name="Shibata T."/>
            <person name="Hirakawa H."/>
            <person name="Shigenobu S."/>
            <person name="Nishiyama T."/>
            <person name="Yamada A."/>
            <person name="Hasebe M."/>
            <person name="Kawaguchi M."/>
        </authorList>
    </citation>
    <scope>NUCLEOTIDE SEQUENCE</scope>
    <source>
        <strain evidence="1">AT787</strain>
    </source>
</reference>
<evidence type="ECO:0000313" key="2">
    <source>
        <dbReference type="Proteomes" id="UP001063166"/>
    </source>
</evidence>
<proteinExistence type="predicted"/>
<organism evidence="1 2">
    <name type="scientific">Lyophyllum shimeji</name>
    <name type="common">Hon-shimeji</name>
    <name type="synonym">Tricholoma shimeji</name>
    <dbReference type="NCBI Taxonomy" id="47721"/>
    <lineage>
        <taxon>Eukaryota</taxon>
        <taxon>Fungi</taxon>
        <taxon>Dikarya</taxon>
        <taxon>Basidiomycota</taxon>
        <taxon>Agaricomycotina</taxon>
        <taxon>Agaricomycetes</taxon>
        <taxon>Agaricomycetidae</taxon>
        <taxon>Agaricales</taxon>
        <taxon>Tricholomatineae</taxon>
        <taxon>Lyophyllaceae</taxon>
        <taxon>Lyophyllum</taxon>
    </lineage>
</organism>